<keyword evidence="3" id="KW-0812">Transmembrane</keyword>
<dbReference type="CDD" id="cd05471">
    <property type="entry name" value="pepsin_like"/>
    <property type="match status" value="1"/>
</dbReference>
<evidence type="ECO:0000256" key="4">
    <source>
        <dbReference type="SAM" id="SignalP"/>
    </source>
</evidence>
<dbReference type="VEuPathDB" id="FungiDB:CC1G_10366"/>
<reference evidence="6 7" key="1">
    <citation type="journal article" date="2010" name="Proc. Natl. Acad. Sci. U.S.A.">
        <title>Insights into evolution of multicellular fungi from the assembled chromosomes of the mushroom Coprinopsis cinerea (Coprinus cinereus).</title>
        <authorList>
            <person name="Stajich J.E."/>
            <person name="Wilke S.K."/>
            <person name="Ahren D."/>
            <person name="Au C.H."/>
            <person name="Birren B.W."/>
            <person name="Borodovsky M."/>
            <person name="Burns C."/>
            <person name="Canback B."/>
            <person name="Casselton L.A."/>
            <person name="Cheng C.K."/>
            <person name="Deng J."/>
            <person name="Dietrich F.S."/>
            <person name="Fargo D.C."/>
            <person name="Farman M.L."/>
            <person name="Gathman A.C."/>
            <person name="Goldberg J."/>
            <person name="Guigo R."/>
            <person name="Hoegger P.J."/>
            <person name="Hooker J.B."/>
            <person name="Huggins A."/>
            <person name="James T.Y."/>
            <person name="Kamada T."/>
            <person name="Kilaru S."/>
            <person name="Kodira C."/>
            <person name="Kues U."/>
            <person name="Kupfer D."/>
            <person name="Kwan H.S."/>
            <person name="Lomsadze A."/>
            <person name="Li W."/>
            <person name="Lilly W.W."/>
            <person name="Ma L.J."/>
            <person name="Mackey A.J."/>
            <person name="Manning G."/>
            <person name="Martin F."/>
            <person name="Muraguchi H."/>
            <person name="Natvig D.O."/>
            <person name="Palmerini H."/>
            <person name="Ramesh M.A."/>
            <person name="Rehmeyer C.J."/>
            <person name="Roe B.A."/>
            <person name="Shenoy N."/>
            <person name="Stanke M."/>
            <person name="Ter-Hovhannisyan V."/>
            <person name="Tunlid A."/>
            <person name="Velagapudi R."/>
            <person name="Vision T.J."/>
            <person name="Zeng Q."/>
            <person name="Zolan M.E."/>
            <person name="Pukkila P.J."/>
        </authorList>
    </citation>
    <scope>NUCLEOTIDE SEQUENCE [LARGE SCALE GENOMIC DNA]</scope>
    <source>
        <strain evidence="7">Okayama-7 / 130 / ATCC MYA-4618 / FGSC 9003</strain>
    </source>
</reference>
<dbReference type="InterPro" id="IPR001461">
    <property type="entry name" value="Aspartic_peptidase_A1"/>
</dbReference>
<keyword evidence="7" id="KW-1185">Reference proteome</keyword>
<feature type="compositionally biased region" description="Polar residues" evidence="2">
    <location>
        <begin position="510"/>
        <end position="519"/>
    </location>
</feature>
<feature type="signal peptide" evidence="4">
    <location>
        <begin position="1"/>
        <end position="18"/>
    </location>
</feature>
<protein>
    <recommendedName>
        <fullName evidence="5">Peptidase A1 domain-containing protein</fullName>
    </recommendedName>
</protein>
<dbReference type="OMA" id="TARNECP"/>
<dbReference type="AlphaFoldDB" id="A8PE97"/>
<accession>A8PE97</accession>
<dbReference type="HOGENOM" id="CLU_013253_8_2_1"/>
<dbReference type="Pfam" id="PF00026">
    <property type="entry name" value="Asp"/>
    <property type="match status" value="1"/>
</dbReference>
<dbReference type="GO" id="GO:0004190">
    <property type="term" value="F:aspartic-type endopeptidase activity"/>
    <property type="evidence" value="ECO:0007669"/>
    <property type="project" value="InterPro"/>
</dbReference>
<dbReference type="InParanoid" id="A8PE97"/>
<dbReference type="KEGG" id="cci:CC1G_10366"/>
<evidence type="ECO:0000259" key="5">
    <source>
        <dbReference type="PROSITE" id="PS51767"/>
    </source>
</evidence>
<evidence type="ECO:0000256" key="3">
    <source>
        <dbReference type="SAM" id="Phobius"/>
    </source>
</evidence>
<dbReference type="SUPFAM" id="SSF50630">
    <property type="entry name" value="Acid proteases"/>
    <property type="match status" value="1"/>
</dbReference>
<gene>
    <name evidence="6" type="ORF">CC1G_10366</name>
</gene>
<dbReference type="OrthoDB" id="771136at2759"/>
<dbReference type="Proteomes" id="UP000001861">
    <property type="component" value="Unassembled WGS sequence"/>
</dbReference>
<dbReference type="GO" id="GO:0006508">
    <property type="term" value="P:proteolysis"/>
    <property type="evidence" value="ECO:0007669"/>
    <property type="project" value="InterPro"/>
</dbReference>
<evidence type="ECO:0000256" key="1">
    <source>
        <dbReference type="ARBA" id="ARBA00007447"/>
    </source>
</evidence>
<feature type="region of interest" description="Disordered" evidence="2">
    <location>
        <begin position="507"/>
        <end position="545"/>
    </location>
</feature>
<dbReference type="eggNOG" id="KOG1339">
    <property type="taxonomic scope" value="Eukaryota"/>
</dbReference>
<keyword evidence="4" id="KW-0732">Signal</keyword>
<evidence type="ECO:0000256" key="2">
    <source>
        <dbReference type="SAM" id="MobiDB-lite"/>
    </source>
</evidence>
<evidence type="ECO:0000313" key="6">
    <source>
        <dbReference type="EMBL" id="EAU81075.2"/>
    </source>
</evidence>
<comment type="caution">
    <text evidence="6">The sequence shown here is derived from an EMBL/GenBank/DDBJ whole genome shotgun (WGS) entry which is preliminary data.</text>
</comment>
<dbReference type="Gene3D" id="2.40.70.10">
    <property type="entry name" value="Acid Proteases"/>
    <property type="match status" value="2"/>
</dbReference>
<dbReference type="RefSeq" id="XP_001840752.2">
    <property type="nucleotide sequence ID" value="XM_001840700.2"/>
</dbReference>
<dbReference type="PROSITE" id="PS51767">
    <property type="entry name" value="PEPTIDASE_A1"/>
    <property type="match status" value="1"/>
</dbReference>
<proteinExistence type="inferred from homology"/>
<comment type="similarity">
    <text evidence="1">Belongs to the peptidase A1 family.</text>
</comment>
<dbReference type="InterPro" id="IPR033121">
    <property type="entry name" value="PEPTIDASE_A1"/>
</dbReference>
<keyword evidence="3" id="KW-1133">Transmembrane helix</keyword>
<keyword evidence="3" id="KW-0472">Membrane</keyword>
<evidence type="ECO:0000313" key="7">
    <source>
        <dbReference type="Proteomes" id="UP000001861"/>
    </source>
</evidence>
<dbReference type="GeneID" id="6017404"/>
<organism evidence="6 7">
    <name type="scientific">Coprinopsis cinerea (strain Okayama-7 / 130 / ATCC MYA-4618 / FGSC 9003)</name>
    <name type="common">Inky cap fungus</name>
    <name type="synonym">Hormographiella aspergillata</name>
    <dbReference type="NCBI Taxonomy" id="240176"/>
    <lineage>
        <taxon>Eukaryota</taxon>
        <taxon>Fungi</taxon>
        <taxon>Dikarya</taxon>
        <taxon>Basidiomycota</taxon>
        <taxon>Agaricomycotina</taxon>
        <taxon>Agaricomycetes</taxon>
        <taxon>Agaricomycetidae</taxon>
        <taxon>Agaricales</taxon>
        <taxon>Agaricineae</taxon>
        <taxon>Psathyrellaceae</taxon>
        <taxon>Coprinopsis</taxon>
    </lineage>
</organism>
<sequence>MAQPPAFVVVNLLSSCFAADHAETGCAIPDDETPLPICISCIDAVIVASTSRISTMLSALLLFSSVLSAEAVRLNFTRTHLSHEVRDLIARNPRVSRSLPSRFTRETHLKVERRQSSEDTETASYVNNLYTAPITVGDKEYLVVLDSANTDLWVDNAPDDATDTGVDLTLNYDVVGGHLELEGSISIAPVKFGTYEIAEQAFLDVEDDEGKLFELLGFNGFFGLGLEYSRPSQIEKALEEAGGEHATQGQTVLENIFASSPSLERFIAVDLGRKDDNRDIEGIELSIGEYPEAWAEIQETPAIDLYPDNAESWTVLVEAIRVAEIPLDLKSKVKGVPAGKALAHLNIGDPETLLPPALIDELYGNIEGAASFTLDGEKRWLVPCLTEDVTQFTISGRSFPVHPLDLSDIWQDRPSELEDYTVCINSFRPMSTSEEDFDLNLGSSFLRNVQTVFGFPEKDGSGEPYILMQADTEENKVDTQVRVIRGGQMEELPEELSPDEAVAILKGGSAKSSARPTNGRNKEAHRTADGTGASVPTGSSDSAVLSAESSDSTTLDKYMPAILALLSLNILIGLGLVVLGVLNYIKRNGSGRKTGPHVYVPVKAAETS</sequence>
<dbReference type="EMBL" id="AACS02000007">
    <property type="protein sequence ID" value="EAU81075.2"/>
    <property type="molecule type" value="Genomic_DNA"/>
</dbReference>
<dbReference type="PANTHER" id="PTHR47966">
    <property type="entry name" value="BETA-SITE APP-CLEAVING ENZYME, ISOFORM A-RELATED"/>
    <property type="match status" value="1"/>
</dbReference>
<dbReference type="InterPro" id="IPR034164">
    <property type="entry name" value="Pepsin-like_dom"/>
</dbReference>
<dbReference type="InterPro" id="IPR021109">
    <property type="entry name" value="Peptidase_aspartic_dom_sf"/>
</dbReference>
<name>A8PE97_COPC7</name>
<feature type="chain" id="PRO_5002726887" description="Peptidase A1 domain-containing protein" evidence="4">
    <location>
        <begin position="19"/>
        <end position="608"/>
    </location>
</feature>
<dbReference type="PANTHER" id="PTHR47966:SF51">
    <property type="entry name" value="BETA-SITE APP-CLEAVING ENZYME, ISOFORM A-RELATED"/>
    <property type="match status" value="1"/>
</dbReference>
<feature type="transmembrane region" description="Helical" evidence="3">
    <location>
        <begin position="558"/>
        <end position="585"/>
    </location>
</feature>
<feature type="domain" description="Peptidase A1" evidence="5">
    <location>
        <begin position="130"/>
        <end position="464"/>
    </location>
</feature>